<dbReference type="SUPFAM" id="SSF53448">
    <property type="entry name" value="Nucleotide-diphospho-sugar transferases"/>
    <property type="match status" value="1"/>
</dbReference>
<gene>
    <name evidence="1" type="ORF">GCM10025791_17130</name>
</gene>
<dbReference type="Proteomes" id="UP001409585">
    <property type="component" value="Unassembled WGS sequence"/>
</dbReference>
<sequence length="207" mass="22004">MPTHVLIFAKQPLPGFAKTRLIPALGEAGAAQLAEGLLQHAVQQAKAADIGPVSLHFTPAQWPVAAHVNQPDFSYQPQCDGDLGARMAHACGQISAQNPGRGVLVMGTDCPALTSEVLQQMHSALADYHACLVPANDGGYVALAMRECQAEVFSNIAWSTPAVAPTTRQRMQALGWQWRELPALVDIDEAEDLAYLSADLKAMVGLG</sequence>
<name>A0AAV3U1B4_9ALTE</name>
<comment type="caution">
    <text evidence="1">The sequence shown here is derived from an EMBL/GenBank/DDBJ whole genome shotgun (WGS) entry which is preliminary data.</text>
</comment>
<organism evidence="1 2">
    <name type="scientific">Halioxenophilus aromaticivorans</name>
    <dbReference type="NCBI Taxonomy" id="1306992"/>
    <lineage>
        <taxon>Bacteria</taxon>
        <taxon>Pseudomonadati</taxon>
        <taxon>Pseudomonadota</taxon>
        <taxon>Gammaproteobacteria</taxon>
        <taxon>Alteromonadales</taxon>
        <taxon>Alteromonadaceae</taxon>
        <taxon>Halioxenophilus</taxon>
    </lineage>
</organism>
<dbReference type="PANTHER" id="PTHR36529:SF1">
    <property type="entry name" value="GLYCOSYLTRANSFERASE"/>
    <property type="match status" value="1"/>
</dbReference>
<dbReference type="InterPro" id="IPR029044">
    <property type="entry name" value="Nucleotide-diphossugar_trans"/>
</dbReference>
<protein>
    <submittedName>
        <fullName evidence="1">TIGR04282 family arsenosugar biosynthesis glycosyltransferase</fullName>
    </submittedName>
</protein>
<evidence type="ECO:0000313" key="2">
    <source>
        <dbReference type="Proteomes" id="UP001409585"/>
    </source>
</evidence>
<dbReference type="NCBIfam" id="TIGR04282">
    <property type="entry name" value="glyco_like_cofC"/>
    <property type="match status" value="1"/>
</dbReference>
<proteinExistence type="predicted"/>
<dbReference type="AlphaFoldDB" id="A0AAV3U1B4"/>
<reference evidence="2" key="1">
    <citation type="journal article" date="2019" name="Int. J. Syst. Evol. Microbiol.">
        <title>The Global Catalogue of Microorganisms (GCM) 10K type strain sequencing project: providing services to taxonomists for standard genome sequencing and annotation.</title>
        <authorList>
            <consortium name="The Broad Institute Genomics Platform"/>
            <consortium name="The Broad Institute Genome Sequencing Center for Infectious Disease"/>
            <person name="Wu L."/>
            <person name="Ma J."/>
        </authorList>
    </citation>
    <scope>NUCLEOTIDE SEQUENCE [LARGE SCALE GENOMIC DNA]</scope>
    <source>
        <strain evidence="2">JCM 19134</strain>
    </source>
</reference>
<evidence type="ECO:0000313" key="1">
    <source>
        <dbReference type="EMBL" id="GAA4939498.1"/>
    </source>
</evidence>
<accession>A0AAV3U1B4</accession>
<dbReference type="EMBL" id="BAABLX010000009">
    <property type="protein sequence ID" value="GAA4939498.1"/>
    <property type="molecule type" value="Genomic_DNA"/>
</dbReference>
<dbReference type="PANTHER" id="PTHR36529">
    <property type="entry name" value="SLL1095 PROTEIN"/>
    <property type="match status" value="1"/>
</dbReference>
<keyword evidence="2" id="KW-1185">Reference proteome</keyword>
<dbReference type="InterPro" id="IPR018641">
    <property type="entry name" value="Trfase_1_rSAM/seldom-assoc"/>
</dbReference>
<dbReference type="Gene3D" id="3.90.550.10">
    <property type="entry name" value="Spore Coat Polysaccharide Biosynthesis Protein SpsA, Chain A"/>
    <property type="match status" value="1"/>
</dbReference>
<dbReference type="Pfam" id="PF09837">
    <property type="entry name" value="DUF2064"/>
    <property type="match status" value="1"/>
</dbReference>
<dbReference type="RefSeq" id="WP_345420125.1">
    <property type="nucleotide sequence ID" value="NZ_AP031496.1"/>
</dbReference>